<comment type="caution">
    <text evidence="1">The sequence shown here is derived from an EMBL/GenBank/DDBJ whole genome shotgun (WGS) entry which is preliminary data.</text>
</comment>
<proteinExistence type="predicted"/>
<dbReference type="Proteomes" id="UP001549143">
    <property type="component" value="Unassembled WGS sequence"/>
</dbReference>
<reference evidence="1 2" key="1">
    <citation type="submission" date="2024-06" db="EMBL/GenBank/DDBJ databases">
        <title>Genomic Encyclopedia of Type Strains, Phase IV (KMG-IV): sequencing the most valuable type-strain genomes for metagenomic binning, comparative biology and taxonomic classification.</title>
        <authorList>
            <person name="Goeker M."/>
        </authorList>
    </citation>
    <scope>NUCLEOTIDE SEQUENCE [LARGE SCALE GENOMIC DNA]</scope>
    <source>
        <strain evidence="1 2">DSM 19730</strain>
    </source>
</reference>
<evidence type="ECO:0000313" key="1">
    <source>
        <dbReference type="EMBL" id="MET3663348.1"/>
    </source>
</evidence>
<keyword evidence="1" id="KW-0378">Hydrolase</keyword>
<keyword evidence="1" id="KW-0540">Nuclease</keyword>
<name>A0ABV2KTI8_9HYPH</name>
<keyword evidence="2" id="KW-1185">Reference proteome</keyword>
<gene>
    <name evidence="1" type="ORF">ABID44_003704</name>
</gene>
<organism evidence="1 2">
    <name type="scientific">Aquamicrobium ahrensii</name>
    <dbReference type="NCBI Taxonomy" id="469551"/>
    <lineage>
        <taxon>Bacteria</taxon>
        <taxon>Pseudomonadati</taxon>
        <taxon>Pseudomonadota</taxon>
        <taxon>Alphaproteobacteria</taxon>
        <taxon>Hyphomicrobiales</taxon>
        <taxon>Phyllobacteriaceae</taxon>
        <taxon>Aquamicrobium</taxon>
    </lineage>
</organism>
<evidence type="ECO:0000313" key="2">
    <source>
        <dbReference type="Proteomes" id="UP001549143"/>
    </source>
</evidence>
<dbReference type="EMBL" id="JBEPMN010000026">
    <property type="protein sequence ID" value="MET3663348.1"/>
    <property type="molecule type" value="Genomic_DNA"/>
</dbReference>
<sequence>MTTINTLQCVMSFVYGLFDPRNDKLFYHGITDKPERRLSEHCRLRCQTSAGWIEEIQQAGSQPEMRIFAELPRTQALDFEKELNRFYAAQGAPLANNQLGRKLRSQCKNHGSPWTPDASLQLLRLVQKGADIREIALEMKRSRRAITLRKARLDTSDLGRPLREVFSERAPPPLLWLRIFFMRVISSR</sequence>
<dbReference type="RefSeq" id="WP_354153135.1">
    <property type="nucleotide sequence ID" value="NZ_JBEPMN010000026.1"/>
</dbReference>
<keyword evidence="1" id="KW-0255">Endonuclease</keyword>
<dbReference type="GO" id="GO:0004519">
    <property type="term" value="F:endonuclease activity"/>
    <property type="evidence" value="ECO:0007669"/>
    <property type="project" value="UniProtKB-KW"/>
</dbReference>
<accession>A0ABV2KTI8</accession>
<protein>
    <submittedName>
        <fullName evidence="1">GIY-YIG superfamily endonuclease</fullName>
    </submittedName>
</protein>